<name>A0A9W6LTQ2_9HYPH</name>
<evidence type="ECO:0000313" key="1">
    <source>
        <dbReference type="EMBL" id="GLI94868.1"/>
    </source>
</evidence>
<proteinExistence type="predicted"/>
<keyword evidence="2" id="KW-1185">Reference proteome</keyword>
<gene>
    <name evidence="1" type="ORF">LMG27198_38600</name>
</gene>
<comment type="caution">
    <text evidence="1">The sequence shown here is derived from an EMBL/GenBank/DDBJ whole genome shotgun (WGS) entry which is preliminary data.</text>
</comment>
<dbReference type="Proteomes" id="UP001144323">
    <property type="component" value="Unassembled WGS sequence"/>
</dbReference>
<evidence type="ECO:0000313" key="2">
    <source>
        <dbReference type="Proteomes" id="UP001144323"/>
    </source>
</evidence>
<accession>A0A9W6LTQ2</accession>
<protein>
    <submittedName>
        <fullName evidence="1">Uncharacterized protein</fullName>
    </submittedName>
</protein>
<dbReference type="RefSeq" id="WP_281805123.1">
    <property type="nucleotide sequence ID" value="NZ_BSEC01000001.1"/>
</dbReference>
<organism evidence="1 2">
    <name type="scientific">Methylocystis echinoides</name>
    <dbReference type="NCBI Taxonomy" id="29468"/>
    <lineage>
        <taxon>Bacteria</taxon>
        <taxon>Pseudomonadati</taxon>
        <taxon>Pseudomonadota</taxon>
        <taxon>Alphaproteobacteria</taxon>
        <taxon>Hyphomicrobiales</taxon>
        <taxon>Methylocystaceae</taxon>
        <taxon>Methylocystis</taxon>
    </lineage>
</organism>
<dbReference type="AlphaFoldDB" id="A0A9W6LTQ2"/>
<sequence>MTHAMAPKRIFDREGEVMSMTTYSPPSTRGETMKVSLLFGGLFPLFLAAAAIPRALAMSREGAPPATSVIGEARENLSIAISYALMARAMLQSFARD</sequence>
<reference evidence="1" key="1">
    <citation type="journal article" date="2023" name="Int. J. Syst. Evol. Microbiol.">
        <title>Methylocystis iwaonis sp. nov., a type II methane-oxidizing bacterium from surface soil of a rice paddy field in Japan, and emended description of the genus Methylocystis (ex Whittenbury et al. 1970) Bowman et al. 1993.</title>
        <authorList>
            <person name="Kaise H."/>
            <person name="Sawadogo J.B."/>
            <person name="Alam M.S."/>
            <person name="Ueno C."/>
            <person name="Dianou D."/>
            <person name="Shinjo R."/>
            <person name="Asakawa S."/>
        </authorList>
    </citation>
    <scope>NUCLEOTIDE SEQUENCE</scope>
    <source>
        <strain evidence="1">LMG27198</strain>
    </source>
</reference>
<dbReference type="EMBL" id="BSEC01000001">
    <property type="protein sequence ID" value="GLI94868.1"/>
    <property type="molecule type" value="Genomic_DNA"/>
</dbReference>